<accession>A0A2W5TZA4</accession>
<dbReference type="AlphaFoldDB" id="A0A2W5TZA4"/>
<dbReference type="Proteomes" id="UP000248975">
    <property type="component" value="Unassembled WGS sequence"/>
</dbReference>
<organism evidence="2 3">
    <name type="scientific">Cereibacter sphaeroides</name>
    <name type="common">Rhodobacter sphaeroides</name>
    <dbReference type="NCBI Taxonomy" id="1063"/>
    <lineage>
        <taxon>Bacteria</taxon>
        <taxon>Pseudomonadati</taxon>
        <taxon>Pseudomonadota</taxon>
        <taxon>Alphaproteobacteria</taxon>
        <taxon>Rhodobacterales</taxon>
        <taxon>Paracoccaceae</taxon>
        <taxon>Cereibacter</taxon>
    </lineage>
</organism>
<evidence type="ECO:0008006" key="4">
    <source>
        <dbReference type="Google" id="ProtNLM"/>
    </source>
</evidence>
<feature type="transmembrane region" description="Helical" evidence="1">
    <location>
        <begin position="21"/>
        <end position="44"/>
    </location>
</feature>
<gene>
    <name evidence="2" type="ORF">DI533_17040</name>
</gene>
<evidence type="ECO:0000313" key="3">
    <source>
        <dbReference type="Proteomes" id="UP000248975"/>
    </source>
</evidence>
<name>A0A2W5TZA4_CERSP</name>
<keyword evidence="1" id="KW-0812">Transmembrane</keyword>
<dbReference type="EMBL" id="QFQS01000004">
    <property type="protein sequence ID" value="PZQ96143.1"/>
    <property type="molecule type" value="Genomic_DNA"/>
</dbReference>
<feature type="transmembrane region" description="Helical" evidence="1">
    <location>
        <begin position="109"/>
        <end position="127"/>
    </location>
</feature>
<feature type="transmembrane region" description="Helical" evidence="1">
    <location>
        <begin position="64"/>
        <end position="88"/>
    </location>
</feature>
<feature type="transmembrane region" description="Helical" evidence="1">
    <location>
        <begin position="282"/>
        <end position="305"/>
    </location>
</feature>
<protein>
    <recommendedName>
        <fullName evidence="4">PhnA-like protein</fullName>
    </recommendedName>
</protein>
<comment type="caution">
    <text evidence="2">The sequence shown here is derived from an EMBL/GenBank/DDBJ whole genome shotgun (WGS) entry which is preliminary data.</text>
</comment>
<keyword evidence="1" id="KW-1133">Transmembrane helix</keyword>
<evidence type="ECO:0000313" key="2">
    <source>
        <dbReference type="EMBL" id="PZQ96143.1"/>
    </source>
</evidence>
<reference evidence="2 3" key="1">
    <citation type="submission" date="2017-08" db="EMBL/GenBank/DDBJ databases">
        <title>Infants hospitalized years apart are colonized by the same room-sourced microbial strains.</title>
        <authorList>
            <person name="Brooks B."/>
            <person name="Olm M.R."/>
            <person name="Firek B.A."/>
            <person name="Baker R."/>
            <person name="Thomas B.C."/>
            <person name="Morowitz M.J."/>
            <person name="Banfield J.F."/>
        </authorList>
    </citation>
    <scope>NUCLEOTIDE SEQUENCE [LARGE SCALE GENOMIC DNA]</scope>
    <source>
        <strain evidence="2">S2_003_000_R2_11</strain>
    </source>
</reference>
<keyword evidence="1" id="KW-0472">Membrane</keyword>
<proteinExistence type="predicted"/>
<sequence length="324" mass="32551">MERTEDITLNPDPAALADRSYVDWPAVLAGAVVATAIAALFAAFGGGLGLSTISAEPGEGSFNFAIILSAIWTVATIVASYMAGGYIAGRMRRRAERATSDEVTVRDGINGLVVWGLGTIVGALLIANTIAATASAVGSAATAAGSAVGSAIEAAGTAAGGALQSSGVNAQAGAALNPVEYLNDTLLRPSTVDPLNADRSAVAAQTASILANVMATGEISDPERQYLVSATQAQTNLSAAEANARVDQAVKATQDAKAEVDRVAQEAKDLAIKAAETARISAVLTGFMLAAAGLVAAAAAYIGAVRGGRHRDEGRVFGGFAYRG</sequence>
<evidence type="ECO:0000256" key="1">
    <source>
        <dbReference type="SAM" id="Phobius"/>
    </source>
</evidence>